<evidence type="ECO:0000313" key="2">
    <source>
        <dbReference type="EMBL" id="MBM2411894.1"/>
    </source>
</evidence>
<comment type="caution">
    <text evidence="2">The sequence shown here is derived from an EMBL/GenBank/DDBJ whole genome shotgun (WGS) entry which is preliminary data.</text>
</comment>
<dbReference type="Proteomes" id="UP000809440">
    <property type="component" value="Unassembled WGS sequence"/>
</dbReference>
<dbReference type="EMBL" id="JAFBXE010000003">
    <property type="protein sequence ID" value="MBM2411894.1"/>
    <property type="molecule type" value="Genomic_DNA"/>
</dbReference>
<organism evidence="2 4">
    <name type="scientific">Marivita cryptomonadis</name>
    <dbReference type="NCBI Taxonomy" id="505252"/>
    <lineage>
        <taxon>Bacteria</taxon>
        <taxon>Pseudomonadati</taxon>
        <taxon>Pseudomonadota</taxon>
        <taxon>Alphaproteobacteria</taxon>
        <taxon>Rhodobacterales</taxon>
        <taxon>Roseobacteraceae</taxon>
        <taxon>Marivita</taxon>
    </lineage>
</organism>
<accession>A0A9Q2S113</accession>
<name>A0A9Q2S113_9RHOB</name>
<dbReference type="EMBL" id="JAFBXF010000003">
    <property type="protein sequence ID" value="MBM2416561.1"/>
    <property type="molecule type" value="Genomic_DNA"/>
</dbReference>
<keyword evidence="5" id="KW-1185">Reference proteome</keyword>
<feature type="transmembrane region" description="Helical" evidence="1">
    <location>
        <begin position="12"/>
        <end position="45"/>
    </location>
</feature>
<evidence type="ECO:0000313" key="3">
    <source>
        <dbReference type="EMBL" id="MBM2416561.1"/>
    </source>
</evidence>
<dbReference type="RefSeq" id="WP_171046168.1">
    <property type="nucleotide sequence ID" value="NZ_JAFBWU010000003.1"/>
</dbReference>
<dbReference type="Proteomes" id="UP000755667">
    <property type="component" value="Unassembled WGS sequence"/>
</dbReference>
<protein>
    <submittedName>
        <fullName evidence="2">Uncharacterized protein</fullName>
    </submittedName>
</protein>
<keyword evidence="1" id="KW-1133">Transmembrane helix</keyword>
<dbReference type="AlphaFoldDB" id="A0A9Q2S113"/>
<reference evidence="2 5" key="1">
    <citation type="submission" date="2021-01" db="EMBL/GenBank/DDBJ databases">
        <title>Diatom-associated Roseobacters Show Island Model of Population Structure.</title>
        <authorList>
            <person name="Qu L."/>
            <person name="Feng X."/>
            <person name="Chen Y."/>
            <person name="Li L."/>
            <person name="Wang X."/>
            <person name="Hu Z."/>
            <person name="Wang H."/>
            <person name="Luo H."/>
        </authorList>
    </citation>
    <scope>NUCLEOTIDE SEQUENCE</scope>
    <source>
        <strain evidence="3 5">CC28-63</strain>
        <strain evidence="2">CC28-69</strain>
    </source>
</reference>
<evidence type="ECO:0000256" key="1">
    <source>
        <dbReference type="SAM" id="Phobius"/>
    </source>
</evidence>
<evidence type="ECO:0000313" key="5">
    <source>
        <dbReference type="Proteomes" id="UP000809440"/>
    </source>
</evidence>
<keyword evidence="1" id="KW-0812">Transmembrane</keyword>
<dbReference type="GeneID" id="62643605"/>
<proteinExistence type="predicted"/>
<evidence type="ECO:0000313" key="4">
    <source>
        <dbReference type="Proteomes" id="UP000755667"/>
    </source>
</evidence>
<gene>
    <name evidence="2" type="ORF">JQX41_06255</name>
    <name evidence="3" type="ORF">JQX48_06255</name>
</gene>
<keyword evidence="1" id="KW-0472">Membrane</keyword>
<sequence length="53" mass="5600">MTYAPKKTAAMVLVLCAGLALALTGFSGVIIAIVMCFLVWIVGAYAVHRIYAP</sequence>